<dbReference type="InParanoid" id="A0A369K613"/>
<reference evidence="1" key="1">
    <citation type="submission" date="2018-04" db="EMBL/GenBank/DDBJ databases">
        <title>Whole genome sequencing of Hypsizygus marmoreus.</title>
        <authorList>
            <person name="Choi I.-G."/>
            <person name="Min B."/>
            <person name="Kim J.-G."/>
            <person name="Kim S."/>
            <person name="Oh Y.-L."/>
            <person name="Kong W.-S."/>
            <person name="Park H."/>
            <person name="Jeong J."/>
            <person name="Song E.-S."/>
        </authorList>
    </citation>
    <scope>NUCLEOTIDE SEQUENCE [LARGE SCALE GENOMIC DNA]</scope>
    <source>
        <strain evidence="1">51987-8</strain>
    </source>
</reference>
<evidence type="ECO:0000313" key="1">
    <source>
        <dbReference type="EMBL" id="RDB26336.1"/>
    </source>
</evidence>
<dbReference type="AlphaFoldDB" id="A0A369K613"/>
<keyword evidence="2" id="KW-1185">Reference proteome</keyword>
<comment type="caution">
    <text evidence="1">The sequence shown here is derived from an EMBL/GenBank/DDBJ whole genome shotgun (WGS) entry which is preliminary data.</text>
</comment>
<dbReference type="Proteomes" id="UP000076154">
    <property type="component" value="Unassembled WGS sequence"/>
</dbReference>
<protein>
    <submittedName>
        <fullName evidence="1">Uncharacterized protein</fullName>
    </submittedName>
</protein>
<name>A0A369K613_HYPMA</name>
<proteinExistence type="predicted"/>
<feature type="non-terminal residue" evidence="1">
    <location>
        <position position="1"/>
    </location>
</feature>
<accession>A0A369K613</accession>
<evidence type="ECO:0000313" key="2">
    <source>
        <dbReference type="Proteomes" id="UP000076154"/>
    </source>
</evidence>
<gene>
    <name evidence="1" type="ORF">Hypma_006270</name>
</gene>
<organism evidence="1 2">
    <name type="scientific">Hypsizygus marmoreus</name>
    <name type="common">White beech mushroom</name>
    <name type="synonym">Agaricus marmoreus</name>
    <dbReference type="NCBI Taxonomy" id="39966"/>
    <lineage>
        <taxon>Eukaryota</taxon>
        <taxon>Fungi</taxon>
        <taxon>Dikarya</taxon>
        <taxon>Basidiomycota</taxon>
        <taxon>Agaricomycotina</taxon>
        <taxon>Agaricomycetes</taxon>
        <taxon>Agaricomycetidae</taxon>
        <taxon>Agaricales</taxon>
        <taxon>Tricholomatineae</taxon>
        <taxon>Lyophyllaceae</taxon>
        <taxon>Hypsizygus</taxon>
    </lineage>
</organism>
<dbReference type="OrthoDB" id="2588098at2759"/>
<sequence length="254" mass="28834">SGVDPQVQRPRTSKSSYHPVFLQFHKLILLTMGQYFQLINLDKRQTFGHWGKLQELFGYRPLSVIPYLVVPASAVPTSVPNADLIGSWAGDRIICIGDYINKNDYPEGLLTQEETLEIQDTSLYSVVYKKYETVQPIQLPATEAVAFGHDRVWILRNLSKHKYIRISALGADPQDVVGPETRRGPTFGDALLPWITWTSDTGFKFYSGDIGRGAWAGDRFDIQMIDTVEGDEDWMDVSDKFAGEIASNRRLYRR</sequence>
<dbReference type="EMBL" id="LUEZ02000040">
    <property type="protein sequence ID" value="RDB26336.1"/>
    <property type="molecule type" value="Genomic_DNA"/>
</dbReference>